<reference evidence="2" key="1">
    <citation type="journal article" date="2019" name="Int. J. Syst. Evol. Microbiol.">
        <title>The Global Catalogue of Microorganisms (GCM) 10K type strain sequencing project: providing services to taxonomists for standard genome sequencing and annotation.</title>
        <authorList>
            <consortium name="The Broad Institute Genomics Platform"/>
            <consortium name="The Broad Institute Genome Sequencing Center for Infectious Disease"/>
            <person name="Wu L."/>
            <person name="Ma J."/>
        </authorList>
    </citation>
    <scope>NUCLEOTIDE SEQUENCE [LARGE SCALE GENOMIC DNA]</scope>
    <source>
        <strain evidence="2">CGMCC 4.1434</strain>
    </source>
</reference>
<comment type="caution">
    <text evidence="1">The sequence shown here is derived from an EMBL/GenBank/DDBJ whole genome shotgun (WGS) entry which is preliminary data.</text>
</comment>
<keyword evidence="2" id="KW-1185">Reference proteome</keyword>
<evidence type="ECO:0000313" key="1">
    <source>
        <dbReference type="EMBL" id="MFC5590300.1"/>
    </source>
</evidence>
<proteinExistence type="predicted"/>
<dbReference type="RefSeq" id="WP_381436547.1">
    <property type="nucleotide sequence ID" value="NZ_JBHSNO010000008.1"/>
</dbReference>
<dbReference type="EMBL" id="JBHSNO010000008">
    <property type="protein sequence ID" value="MFC5590300.1"/>
    <property type="molecule type" value="Genomic_DNA"/>
</dbReference>
<evidence type="ECO:0000313" key="2">
    <source>
        <dbReference type="Proteomes" id="UP001596109"/>
    </source>
</evidence>
<evidence type="ECO:0008006" key="3">
    <source>
        <dbReference type="Google" id="ProtNLM"/>
    </source>
</evidence>
<sequence>MSITLNKELSAEKVRKYQGERYLGSSTQCSPDEMTKKNGGCGRTTACNQCSHPLKKTVLSSDNKQQDTV</sequence>
<gene>
    <name evidence="1" type="ORF">ACFPRA_15455</name>
</gene>
<protein>
    <recommendedName>
        <fullName evidence="3">Lantibiotic</fullName>
    </recommendedName>
</protein>
<organism evidence="1 2">
    <name type="scientific">Sporosarcina soli</name>
    <dbReference type="NCBI Taxonomy" id="334736"/>
    <lineage>
        <taxon>Bacteria</taxon>
        <taxon>Bacillati</taxon>
        <taxon>Bacillota</taxon>
        <taxon>Bacilli</taxon>
        <taxon>Bacillales</taxon>
        <taxon>Caryophanaceae</taxon>
        <taxon>Sporosarcina</taxon>
    </lineage>
</organism>
<dbReference type="Proteomes" id="UP001596109">
    <property type="component" value="Unassembled WGS sequence"/>
</dbReference>
<name>A0ABW0TPA5_9BACL</name>
<accession>A0ABW0TPA5</accession>